<feature type="chain" id="PRO_5013142350" description="Lipoprotein" evidence="1">
    <location>
        <begin position="35"/>
        <end position="99"/>
    </location>
</feature>
<keyword evidence="3" id="KW-1185">Reference proteome</keyword>
<feature type="signal peptide" evidence="1">
    <location>
        <begin position="1"/>
        <end position="34"/>
    </location>
</feature>
<reference evidence="2 3" key="1">
    <citation type="submission" date="2017-03" db="EMBL/GenBank/DDBJ databases">
        <authorList>
            <person name="Afonso C.L."/>
            <person name="Miller P.J."/>
            <person name="Scott M.A."/>
            <person name="Spackman E."/>
            <person name="Goraichik I."/>
            <person name="Dimitrov K.M."/>
            <person name="Suarez D.L."/>
            <person name="Swayne D.E."/>
        </authorList>
    </citation>
    <scope>NUCLEOTIDE SEQUENCE [LARGE SCALE GENOMIC DNA]</scope>
    <source>
        <strain evidence="2 3">CECT 7691</strain>
    </source>
</reference>
<dbReference type="EMBL" id="FWFR01000001">
    <property type="protein sequence ID" value="SLN31676.1"/>
    <property type="molecule type" value="Genomic_DNA"/>
</dbReference>
<dbReference type="Proteomes" id="UP000193200">
    <property type="component" value="Unassembled WGS sequence"/>
</dbReference>
<sequence length="99" mass="10563">MPRHDPGRAAARLARLAGLPTLALMLALSGCAGAGALMDEGVAEIRQVNDAVIPRHIDALCFYPHSALVRHAARAPLDGAFLAEKCGELNSRRIVIQRE</sequence>
<name>A0A1Y5S360_9PROT</name>
<evidence type="ECO:0000256" key="1">
    <source>
        <dbReference type="SAM" id="SignalP"/>
    </source>
</evidence>
<gene>
    <name evidence="2" type="ORF">OCH7691_01135</name>
</gene>
<keyword evidence="1" id="KW-0732">Signal</keyword>
<dbReference type="InParanoid" id="A0A1Y5S360"/>
<accession>A0A1Y5S360</accession>
<organism evidence="2 3">
    <name type="scientific">Oceanibacterium hippocampi</name>
    <dbReference type="NCBI Taxonomy" id="745714"/>
    <lineage>
        <taxon>Bacteria</taxon>
        <taxon>Pseudomonadati</taxon>
        <taxon>Pseudomonadota</taxon>
        <taxon>Alphaproteobacteria</taxon>
        <taxon>Sneathiellales</taxon>
        <taxon>Sneathiellaceae</taxon>
        <taxon>Oceanibacterium</taxon>
    </lineage>
</organism>
<proteinExistence type="predicted"/>
<protein>
    <recommendedName>
        <fullName evidence="4">Lipoprotein</fullName>
    </recommendedName>
</protein>
<evidence type="ECO:0008006" key="4">
    <source>
        <dbReference type="Google" id="ProtNLM"/>
    </source>
</evidence>
<evidence type="ECO:0000313" key="2">
    <source>
        <dbReference type="EMBL" id="SLN31676.1"/>
    </source>
</evidence>
<dbReference type="RefSeq" id="WP_085882390.1">
    <property type="nucleotide sequence ID" value="NZ_FWFR01000001.1"/>
</dbReference>
<evidence type="ECO:0000313" key="3">
    <source>
        <dbReference type="Proteomes" id="UP000193200"/>
    </source>
</evidence>
<dbReference type="PROSITE" id="PS51257">
    <property type="entry name" value="PROKAR_LIPOPROTEIN"/>
    <property type="match status" value="1"/>
</dbReference>
<dbReference type="AlphaFoldDB" id="A0A1Y5S360"/>